<dbReference type="Proteomes" id="UP000288805">
    <property type="component" value="Unassembled WGS sequence"/>
</dbReference>
<name>A0A438EI03_VITVI</name>
<organism evidence="2 3">
    <name type="scientific">Vitis vinifera</name>
    <name type="common">Grape</name>
    <dbReference type="NCBI Taxonomy" id="29760"/>
    <lineage>
        <taxon>Eukaryota</taxon>
        <taxon>Viridiplantae</taxon>
        <taxon>Streptophyta</taxon>
        <taxon>Embryophyta</taxon>
        <taxon>Tracheophyta</taxon>
        <taxon>Spermatophyta</taxon>
        <taxon>Magnoliopsida</taxon>
        <taxon>eudicotyledons</taxon>
        <taxon>Gunneridae</taxon>
        <taxon>Pentapetalae</taxon>
        <taxon>rosids</taxon>
        <taxon>Vitales</taxon>
        <taxon>Vitaceae</taxon>
        <taxon>Viteae</taxon>
        <taxon>Vitis</taxon>
    </lineage>
</organism>
<protein>
    <submittedName>
        <fullName evidence="2">Uncharacterized protein</fullName>
    </submittedName>
</protein>
<dbReference type="EMBL" id="QGNW01001285">
    <property type="protein sequence ID" value="RVW47354.1"/>
    <property type="molecule type" value="Genomic_DNA"/>
</dbReference>
<sequence length="212" mass="23853">MEMGASKEGLNAGKRVEVLVFCAVWGGTKLDSQQSAKLIFFANLRFFHLRDITHGLEDHYPLARSKTECHGGLSVCDKEGSPINEVGDGALSFMAEMNKIEHLYTEAFGGYGAAQVKELKKSVEDTEMILVGDWSGGHEDKRRIDRIFGTWETLYRVKERLRNIRSIIERENLRRRRPKRLKMVTKMAMYGGGVAAAAAVILVCNFARKKKA</sequence>
<gene>
    <name evidence="2" type="ORF">CK203_090314</name>
</gene>
<comment type="caution">
    <text evidence="2">The sequence shown here is derived from an EMBL/GenBank/DDBJ whole genome shotgun (WGS) entry which is preliminary data.</text>
</comment>
<dbReference type="AlphaFoldDB" id="A0A438EI03"/>
<keyword evidence="1" id="KW-1133">Transmembrane helix</keyword>
<feature type="transmembrane region" description="Helical" evidence="1">
    <location>
        <begin position="187"/>
        <end position="207"/>
    </location>
</feature>
<evidence type="ECO:0000313" key="3">
    <source>
        <dbReference type="Proteomes" id="UP000288805"/>
    </source>
</evidence>
<keyword evidence="1" id="KW-0812">Transmembrane</keyword>
<keyword evidence="1" id="KW-0472">Membrane</keyword>
<evidence type="ECO:0000313" key="2">
    <source>
        <dbReference type="EMBL" id="RVW47354.1"/>
    </source>
</evidence>
<evidence type="ECO:0000256" key="1">
    <source>
        <dbReference type="SAM" id="Phobius"/>
    </source>
</evidence>
<reference evidence="2 3" key="1">
    <citation type="journal article" date="2018" name="PLoS Genet.">
        <title>Population sequencing reveals clonal diversity and ancestral inbreeding in the grapevine cultivar Chardonnay.</title>
        <authorList>
            <person name="Roach M.J."/>
            <person name="Johnson D.L."/>
            <person name="Bohlmann J."/>
            <person name="van Vuuren H.J."/>
            <person name="Jones S.J."/>
            <person name="Pretorius I.S."/>
            <person name="Schmidt S.A."/>
            <person name="Borneman A.R."/>
        </authorList>
    </citation>
    <scope>NUCLEOTIDE SEQUENCE [LARGE SCALE GENOMIC DNA]</scope>
    <source>
        <strain evidence="3">cv. Chardonnay</strain>
        <tissue evidence="2">Leaf</tissue>
    </source>
</reference>
<accession>A0A438EI03</accession>
<proteinExistence type="predicted"/>